<dbReference type="Proteomes" id="UP001249020">
    <property type="component" value="Unassembled WGS sequence"/>
</dbReference>
<dbReference type="InterPro" id="IPR021438">
    <property type="entry name" value="DUF3087"/>
</dbReference>
<keyword evidence="1" id="KW-0812">Transmembrane</keyword>
<dbReference type="Pfam" id="PF11286">
    <property type="entry name" value="DUF3087"/>
    <property type="match status" value="1"/>
</dbReference>
<feature type="transmembrane region" description="Helical" evidence="1">
    <location>
        <begin position="15"/>
        <end position="37"/>
    </location>
</feature>
<name>A0AAW8R2A3_9ALTE</name>
<keyword evidence="3" id="KW-1185">Reference proteome</keyword>
<dbReference type="AlphaFoldDB" id="A0AAW8R2A3"/>
<organism evidence="2 3">
    <name type="scientific">Brumicola blandensis</name>
    <dbReference type="NCBI Taxonomy" id="3075611"/>
    <lineage>
        <taxon>Bacteria</taxon>
        <taxon>Pseudomonadati</taxon>
        <taxon>Pseudomonadota</taxon>
        <taxon>Gammaproteobacteria</taxon>
        <taxon>Alteromonadales</taxon>
        <taxon>Alteromonadaceae</taxon>
        <taxon>Brumicola</taxon>
    </lineage>
</organism>
<evidence type="ECO:0000313" key="3">
    <source>
        <dbReference type="Proteomes" id="UP001249020"/>
    </source>
</evidence>
<dbReference type="EMBL" id="JAVRIE010000005">
    <property type="protein sequence ID" value="MDT0583392.1"/>
    <property type="molecule type" value="Genomic_DNA"/>
</dbReference>
<sequence length="168" mass="18940">MKLIQIDKARYRKHLNYVIITCIASLTAGSLGIAQSLIALFPDPSGSHFHWNLTGVIISAVVIGLVLNKIKNNHFMTEVTYVWQLKKVLNRINRKMMKLKPASEEGNVNAMICIHYSYAGSRLLWELDDNTIIMEQLALDQAALDGLASKYNVNLQAEDFEASMLDQF</sequence>
<comment type="caution">
    <text evidence="2">The sequence shown here is derived from an EMBL/GenBank/DDBJ whole genome shotgun (WGS) entry which is preliminary data.</text>
</comment>
<accession>A0AAW8R2A3</accession>
<dbReference type="RefSeq" id="WP_311362166.1">
    <property type="nucleotide sequence ID" value="NZ_JAVRIE010000005.1"/>
</dbReference>
<proteinExistence type="predicted"/>
<keyword evidence="1" id="KW-0472">Membrane</keyword>
<protein>
    <submittedName>
        <fullName evidence="2">DUF3087 domain-containing protein</fullName>
    </submittedName>
</protein>
<evidence type="ECO:0000256" key="1">
    <source>
        <dbReference type="SAM" id="Phobius"/>
    </source>
</evidence>
<evidence type="ECO:0000313" key="2">
    <source>
        <dbReference type="EMBL" id="MDT0583392.1"/>
    </source>
</evidence>
<feature type="transmembrane region" description="Helical" evidence="1">
    <location>
        <begin position="49"/>
        <end position="67"/>
    </location>
</feature>
<reference evidence="2 3" key="1">
    <citation type="submission" date="2023-09" db="EMBL/GenBank/DDBJ databases">
        <authorList>
            <person name="Rey-Velasco X."/>
        </authorList>
    </citation>
    <scope>NUCLEOTIDE SEQUENCE [LARGE SCALE GENOMIC DNA]</scope>
    <source>
        <strain evidence="2 3">W409</strain>
    </source>
</reference>
<gene>
    <name evidence="2" type="ORF">RM544_12650</name>
</gene>
<keyword evidence="1" id="KW-1133">Transmembrane helix</keyword>